<sequence length="300" mass="34737">MAIPDFQEMMNPVLSIYEKCGTEIRPRDIENEIATIFNLSDEDQQQMIPSNIETVLRNRVSWAVYYLFRAGLLDRPKRGYYKISETGIKEIQLNNKINVAYLRKFQSFIEFASSENRKTVQEENIIKNEDMQTPDEMLANAQALYYDNLQSELLRKLKLIDPIRFEQIVLQLMEKMNYGVGSMTKMSHDGGIDGIIDEDELGLEKIYLQAKRYSENKVNEKEMQNFAGALGCSPVRKGVFITTSYFDERAKEKAKSVQGKVIRLVDGDELTRLMIKHNLGVQLKTKIEIKKIDEDFFGDE</sequence>
<gene>
    <name evidence="3" type="primary">mrr</name>
    <name evidence="3" type="ORF">Melaina855_1400</name>
</gene>
<dbReference type="InterPro" id="IPR011335">
    <property type="entry name" value="Restrct_endonuc-II-like"/>
</dbReference>
<dbReference type="PANTHER" id="PTHR30015">
    <property type="entry name" value="MRR RESTRICTION SYSTEM PROTEIN"/>
    <property type="match status" value="1"/>
</dbReference>
<dbReference type="InterPro" id="IPR025745">
    <property type="entry name" value="Mrr-like_N_dom"/>
</dbReference>
<feature type="domain" description="Restriction endonuclease type IV Mrr" evidence="1">
    <location>
        <begin position="160"/>
        <end position="274"/>
    </location>
</feature>
<accession>A0A650EJG5</accession>
<dbReference type="GO" id="GO:0009307">
    <property type="term" value="P:DNA restriction-modification system"/>
    <property type="evidence" value="ECO:0007669"/>
    <property type="project" value="InterPro"/>
</dbReference>
<organism evidence="3">
    <name type="scientific">uncultured Candidatus Melainabacteria bacterium</name>
    <dbReference type="NCBI Taxonomy" id="2682970"/>
    <lineage>
        <taxon>Bacteria</taxon>
        <taxon>Bacillati</taxon>
        <taxon>Candidatus Melainabacteria</taxon>
        <taxon>environmental samples</taxon>
    </lineage>
</organism>
<dbReference type="Pfam" id="PF04471">
    <property type="entry name" value="Mrr_cat"/>
    <property type="match status" value="1"/>
</dbReference>
<dbReference type="InterPro" id="IPR052906">
    <property type="entry name" value="Type_IV_Methyl-Rstrct_Enzyme"/>
</dbReference>
<proteinExistence type="predicted"/>
<dbReference type="GO" id="GO:0015666">
    <property type="term" value="F:restriction endodeoxyribonuclease activity"/>
    <property type="evidence" value="ECO:0007669"/>
    <property type="project" value="TreeGrafter"/>
</dbReference>
<reference evidence="3" key="1">
    <citation type="journal article" date="2020" name="J. ISSAAS">
        <title>Lactobacilli and other gastrointestinal microbiota of Peromyscus leucopus, reservoir host for agents of Lyme disease and other zoonoses in North America.</title>
        <authorList>
            <person name="Milovic A."/>
            <person name="Bassam K."/>
            <person name="Shao H."/>
            <person name="Chatzistamou I."/>
            <person name="Tufts D.M."/>
            <person name="Diuk-Wasser M."/>
            <person name="Barbour A.G."/>
        </authorList>
    </citation>
    <scope>NUCLEOTIDE SEQUENCE</scope>
    <source>
        <strain evidence="3">LL20</strain>
    </source>
</reference>
<dbReference type="GO" id="GO:0003677">
    <property type="term" value="F:DNA binding"/>
    <property type="evidence" value="ECO:0007669"/>
    <property type="project" value="InterPro"/>
</dbReference>
<dbReference type="Pfam" id="PF14338">
    <property type="entry name" value="Mrr_N"/>
    <property type="match status" value="1"/>
</dbReference>
<dbReference type="Gene3D" id="3.40.1350.10">
    <property type="match status" value="1"/>
</dbReference>
<keyword evidence="3" id="KW-0378">Hydrolase</keyword>
<dbReference type="SUPFAM" id="SSF52980">
    <property type="entry name" value="Restriction endonuclease-like"/>
    <property type="match status" value="1"/>
</dbReference>
<dbReference type="InterPro" id="IPR011856">
    <property type="entry name" value="tRNA_endonuc-like_dom_sf"/>
</dbReference>
<evidence type="ECO:0000313" key="3">
    <source>
        <dbReference type="EMBL" id="QGT49753.1"/>
    </source>
</evidence>
<evidence type="ECO:0000259" key="1">
    <source>
        <dbReference type="Pfam" id="PF04471"/>
    </source>
</evidence>
<name>A0A650EJG5_9BACT</name>
<protein>
    <submittedName>
        <fullName evidence="3">Restriction endonuclease</fullName>
    </submittedName>
</protein>
<dbReference type="AlphaFoldDB" id="A0A650EJG5"/>
<dbReference type="EMBL" id="MN577570">
    <property type="protein sequence ID" value="QGT49753.1"/>
    <property type="molecule type" value="Genomic_DNA"/>
</dbReference>
<keyword evidence="3" id="KW-0255">Endonuclease</keyword>
<evidence type="ECO:0000259" key="2">
    <source>
        <dbReference type="Pfam" id="PF14338"/>
    </source>
</evidence>
<dbReference type="PANTHER" id="PTHR30015:SF7">
    <property type="entry name" value="TYPE IV METHYL-DIRECTED RESTRICTION ENZYME ECOKMRR"/>
    <property type="match status" value="1"/>
</dbReference>
<keyword evidence="3" id="KW-0540">Nuclease</keyword>
<dbReference type="InterPro" id="IPR007560">
    <property type="entry name" value="Restrct_endonuc_IV_Mrr"/>
</dbReference>
<feature type="domain" description="Restriction system protein Mrr-like N-terminal" evidence="2">
    <location>
        <begin position="6"/>
        <end position="89"/>
    </location>
</feature>